<comment type="caution">
    <text evidence="2">The sequence shown here is derived from an EMBL/GenBank/DDBJ whole genome shotgun (WGS) entry which is preliminary data.</text>
</comment>
<keyword evidence="3" id="KW-1185">Reference proteome</keyword>
<dbReference type="InterPro" id="IPR012442">
    <property type="entry name" value="DUF1645_plant"/>
</dbReference>
<accession>A0A2G2X2U5</accession>
<dbReference type="PANTHER" id="PTHR33095">
    <property type="entry name" value="OS07G0619500 PROTEIN"/>
    <property type="match status" value="1"/>
</dbReference>
<evidence type="ECO:0000256" key="1">
    <source>
        <dbReference type="SAM" id="MobiDB-lite"/>
    </source>
</evidence>
<dbReference type="PANTHER" id="PTHR33095:SF48">
    <property type="entry name" value="CALMODULIN-BINDING PROTEIN"/>
    <property type="match status" value="1"/>
</dbReference>
<reference evidence="2 3" key="1">
    <citation type="journal article" date="2017" name="Genome Biol.">
        <title>New reference genome sequences of hot pepper reveal the massive evolution of plant disease-resistance genes by retroduplication.</title>
        <authorList>
            <person name="Kim S."/>
            <person name="Park J."/>
            <person name="Yeom S.I."/>
            <person name="Kim Y.M."/>
            <person name="Seo E."/>
            <person name="Kim K.T."/>
            <person name="Kim M.S."/>
            <person name="Lee J.M."/>
            <person name="Cheong K."/>
            <person name="Shin H.S."/>
            <person name="Kim S.B."/>
            <person name="Han K."/>
            <person name="Lee J."/>
            <person name="Park M."/>
            <person name="Lee H.A."/>
            <person name="Lee H.Y."/>
            <person name="Lee Y."/>
            <person name="Oh S."/>
            <person name="Lee J.H."/>
            <person name="Choi E."/>
            <person name="Choi E."/>
            <person name="Lee S.E."/>
            <person name="Jeon J."/>
            <person name="Kim H."/>
            <person name="Choi G."/>
            <person name="Song H."/>
            <person name="Lee J."/>
            <person name="Lee S.C."/>
            <person name="Kwon J.K."/>
            <person name="Lee H.Y."/>
            <person name="Koo N."/>
            <person name="Hong Y."/>
            <person name="Kim R.W."/>
            <person name="Kang W.H."/>
            <person name="Huh J.H."/>
            <person name="Kang B.C."/>
            <person name="Yang T.J."/>
            <person name="Lee Y.H."/>
            <person name="Bennetzen J.L."/>
            <person name="Choi D."/>
        </authorList>
    </citation>
    <scope>NUCLEOTIDE SEQUENCE [LARGE SCALE GENOMIC DNA]</scope>
    <source>
        <strain evidence="3">cv. PBC81</strain>
    </source>
</reference>
<proteinExistence type="predicted"/>
<organism evidence="2 3">
    <name type="scientific">Capsicum baccatum</name>
    <name type="common">Peruvian pepper</name>
    <dbReference type="NCBI Taxonomy" id="33114"/>
    <lineage>
        <taxon>Eukaryota</taxon>
        <taxon>Viridiplantae</taxon>
        <taxon>Streptophyta</taxon>
        <taxon>Embryophyta</taxon>
        <taxon>Tracheophyta</taxon>
        <taxon>Spermatophyta</taxon>
        <taxon>Magnoliopsida</taxon>
        <taxon>eudicotyledons</taxon>
        <taxon>Gunneridae</taxon>
        <taxon>Pentapetalae</taxon>
        <taxon>asterids</taxon>
        <taxon>lamiids</taxon>
        <taxon>Solanales</taxon>
        <taxon>Solanaceae</taxon>
        <taxon>Solanoideae</taxon>
        <taxon>Capsiceae</taxon>
        <taxon>Capsicum</taxon>
    </lineage>
</organism>
<evidence type="ECO:0000313" key="2">
    <source>
        <dbReference type="EMBL" id="PHT51816.1"/>
    </source>
</evidence>
<dbReference type="OrthoDB" id="10356479at2759"/>
<feature type="region of interest" description="Disordered" evidence="1">
    <location>
        <begin position="106"/>
        <end position="142"/>
    </location>
</feature>
<sequence>MTNFNLDSACTSPYISAPSSPQHFGSTFFFSVPTSPSRISALSIETNVIHDNDDAIDDDTNDFTFEFDRHEMEKSSVTATDELFDSGKIKPKLILSFESKQKRKEVESIAEDNELGNDDGRERERNQHSKLNSSGPRRHKATRSFSPLRVANLLLIDENEENIKRGKTKIESSVSSLISLWARTWKLKDLLLFRSASES</sequence>
<protein>
    <submittedName>
        <fullName evidence="2">Uncharacterized protein</fullName>
    </submittedName>
</protein>
<gene>
    <name evidence="2" type="ORF">CQW23_06278</name>
</gene>
<dbReference type="Proteomes" id="UP000224567">
    <property type="component" value="Unassembled WGS sequence"/>
</dbReference>
<feature type="compositionally biased region" description="Basic and acidic residues" evidence="1">
    <location>
        <begin position="118"/>
        <end position="127"/>
    </location>
</feature>
<dbReference type="AlphaFoldDB" id="A0A2G2X2U5"/>
<dbReference type="STRING" id="33114.A0A2G2X2U5"/>
<evidence type="ECO:0000313" key="3">
    <source>
        <dbReference type="Proteomes" id="UP000224567"/>
    </source>
</evidence>
<name>A0A2G2X2U5_CAPBA</name>
<reference evidence="3" key="2">
    <citation type="journal article" date="2017" name="J. Anim. Genet.">
        <title>Multiple reference genome sequences of hot pepper reveal the massive evolution of plant disease resistance genes by retroduplication.</title>
        <authorList>
            <person name="Kim S."/>
            <person name="Park J."/>
            <person name="Yeom S.-I."/>
            <person name="Kim Y.-M."/>
            <person name="Seo E."/>
            <person name="Kim K.-T."/>
            <person name="Kim M.-S."/>
            <person name="Lee J.M."/>
            <person name="Cheong K."/>
            <person name="Shin H.-S."/>
            <person name="Kim S.-B."/>
            <person name="Han K."/>
            <person name="Lee J."/>
            <person name="Park M."/>
            <person name="Lee H.-A."/>
            <person name="Lee H.-Y."/>
            <person name="Lee Y."/>
            <person name="Oh S."/>
            <person name="Lee J.H."/>
            <person name="Choi E."/>
            <person name="Choi E."/>
            <person name="Lee S.E."/>
            <person name="Jeon J."/>
            <person name="Kim H."/>
            <person name="Choi G."/>
            <person name="Song H."/>
            <person name="Lee J."/>
            <person name="Lee S.-C."/>
            <person name="Kwon J.-K."/>
            <person name="Lee H.-Y."/>
            <person name="Koo N."/>
            <person name="Hong Y."/>
            <person name="Kim R.W."/>
            <person name="Kang W.-H."/>
            <person name="Huh J.H."/>
            <person name="Kang B.-C."/>
            <person name="Yang T.-J."/>
            <person name="Lee Y.-H."/>
            <person name="Bennetzen J.L."/>
            <person name="Choi D."/>
        </authorList>
    </citation>
    <scope>NUCLEOTIDE SEQUENCE [LARGE SCALE GENOMIC DNA]</scope>
    <source>
        <strain evidence="3">cv. PBC81</strain>
    </source>
</reference>
<feature type="compositionally biased region" description="Acidic residues" evidence="1">
    <location>
        <begin position="108"/>
        <end position="117"/>
    </location>
</feature>
<dbReference type="Pfam" id="PF07816">
    <property type="entry name" value="DUF1645"/>
    <property type="match status" value="1"/>
</dbReference>
<dbReference type="EMBL" id="MLFT02000003">
    <property type="protein sequence ID" value="PHT51816.1"/>
    <property type="molecule type" value="Genomic_DNA"/>
</dbReference>